<dbReference type="RefSeq" id="WP_079537805.1">
    <property type="nucleotide sequence ID" value="NZ_LT670844.1"/>
</dbReference>
<dbReference type="Gene3D" id="3.40.50.300">
    <property type="entry name" value="P-loop containing nucleotide triphosphate hydrolases"/>
    <property type="match status" value="1"/>
</dbReference>
<dbReference type="PANTHER" id="PTHR47691">
    <property type="entry name" value="REGULATOR-RELATED"/>
    <property type="match status" value="1"/>
</dbReference>
<dbReference type="PRINTS" id="PR00364">
    <property type="entry name" value="DISEASERSIST"/>
</dbReference>
<dbReference type="InterPro" id="IPR001054">
    <property type="entry name" value="A/G_cyclase"/>
</dbReference>
<proteinExistence type="predicted"/>
<evidence type="ECO:0000313" key="2">
    <source>
        <dbReference type="EMBL" id="SHJ87181.1"/>
    </source>
</evidence>
<dbReference type="SUPFAM" id="SSF48452">
    <property type="entry name" value="TPR-like"/>
    <property type="match status" value="1"/>
</dbReference>
<dbReference type="Pfam" id="PF00211">
    <property type="entry name" value="Guanylate_cyc"/>
    <property type="match status" value="1"/>
</dbReference>
<organism evidence="2 3">
    <name type="scientific">Bradyrhizobium lablabi</name>
    <dbReference type="NCBI Taxonomy" id="722472"/>
    <lineage>
        <taxon>Bacteria</taxon>
        <taxon>Pseudomonadati</taxon>
        <taxon>Pseudomonadota</taxon>
        <taxon>Alphaproteobacteria</taxon>
        <taxon>Hyphomicrobiales</taxon>
        <taxon>Nitrobacteraceae</taxon>
        <taxon>Bradyrhizobium</taxon>
    </lineage>
</organism>
<dbReference type="SUPFAM" id="SSF52540">
    <property type="entry name" value="P-loop containing nucleoside triphosphate hydrolases"/>
    <property type="match status" value="1"/>
</dbReference>
<feature type="domain" description="Guanylate cyclase" evidence="1">
    <location>
        <begin position="17"/>
        <end position="130"/>
    </location>
</feature>
<sequence>MTRTQSLEIPSESRERTILTTDIVGSTGLLRRFPNDMMGAMDLHDQILHTSIRRHSGDPFRSTGDGVLAAFDRPVDAVMAAIEAQREMRRVAWGPTGRLQVRFGIDTGPTRARGANDYFGPALPTATRLQSAANADQILLSDVTVQRLASEPVQSPFQLADLGEHHFKGIEPIRVHQVCASDLPSTFPPIGGKRESAGGNLPANLSSFLGRERELEELAELALKSRLITLVGPGGIGKTRLAMEFARSLEPSFSGGAWLVDLSALERDREVWPAIAEALLIPPSPGVHPRVQVLERLHGARAILVMDNCEHVLDPIADAVTELGSACGEVFLINTSRGTLGVEGEAIYEVPSLDSRSRDRLGQSAAFRLFIERGRLAEHRFQPSLEDLAAIERICASVDFIPLAIEIAAAQLRQHSLESIESGVTKPLDLYAGSFRGRPGRHRTLRNTLEWSYDLLDFNSRRVLQRLSALSGSFHEEQALAICAGDMPSESDALRGIDKLIETSLLCRSTGNQPRLRMLQTVQAFGREQLDRAGLLQTVETRHGEVYASRARQLGEQIAGINEGKAANAIYDDMPNLRAAFDRAITRDLKLAADLAVPLFLFNYWHRGAETGNWYEQIMARPGADKLDQAPLLLAGAAGHAFHHGGDQASATAFVERGLRAEALGMQSSQGWLSHVLGQMAQWSGDLKGCIEHLAAAVEQARSAKNIPCEVMSLCMIASIKARTGDLQGAGELAREVTEVGQAILQPTLMGYIHFARGGVAQDPNVAIDEYQTAAVWAKMAGNHLGAQRVKQLIADLQAASAPPAEALDIYVRSLIELPSHGATLYTWLTIRSIILRLGDLEADEELAVLAGALNASPLKLDRSARNAVEKAKARLGNPAFESATTLGSRFDPAEARRYIIEAWRRMVANRAVGFG</sequence>
<dbReference type="GO" id="GO:0004016">
    <property type="term" value="F:adenylate cyclase activity"/>
    <property type="evidence" value="ECO:0007669"/>
    <property type="project" value="UniProtKB-ARBA"/>
</dbReference>
<dbReference type="InterPro" id="IPR029787">
    <property type="entry name" value="Nucleotide_cyclase"/>
</dbReference>
<dbReference type="CDD" id="cd07302">
    <property type="entry name" value="CHD"/>
    <property type="match status" value="1"/>
</dbReference>
<dbReference type="OrthoDB" id="4473689at2"/>
<dbReference type="Proteomes" id="UP000189935">
    <property type="component" value="Chromosome I"/>
</dbReference>
<dbReference type="SMART" id="SM00044">
    <property type="entry name" value="CYCc"/>
    <property type="match status" value="1"/>
</dbReference>
<dbReference type="EMBL" id="LT670844">
    <property type="protein sequence ID" value="SHJ87181.1"/>
    <property type="molecule type" value="Genomic_DNA"/>
</dbReference>
<accession>A0A1M6MUM7</accession>
<gene>
    <name evidence="2" type="ORF">SAMN05444159_1748</name>
</gene>
<dbReference type="SUPFAM" id="SSF55073">
    <property type="entry name" value="Nucleotide cyclase"/>
    <property type="match status" value="1"/>
</dbReference>
<dbReference type="InterPro" id="IPR027417">
    <property type="entry name" value="P-loop_NTPase"/>
</dbReference>
<dbReference type="PROSITE" id="PS50125">
    <property type="entry name" value="GUANYLATE_CYCLASE_2"/>
    <property type="match status" value="1"/>
</dbReference>
<dbReference type="GO" id="GO:0009190">
    <property type="term" value="P:cyclic nucleotide biosynthetic process"/>
    <property type="evidence" value="ECO:0007669"/>
    <property type="project" value="InterPro"/>
</dbReference>
<dbReference type="Gene3D" id="3.30.70.1230">
    <property type="entry name" value="Nucleotide cyclase"/>
    <property type="match status" value="1"/>
</dbReference>
<dbReference type="PANTHER" id="PTHR47691:SF3">
    <property type="entry name" value="HTH-TYPE TRANSCRIPTIONAL REGULATOR RV0890C-RELATED"/>
    <property type="match status" value="1"/>
</dbReference>
<reference evidence="2 3" key="1">
    <citation type="submission" date="2016-11" db="EMBL/GenBank/DDBJ databases">
        <authorList>
            <person name="Jaros S."/>
            <person name="Januszkiewicz K."/>
            <person name="Wedrychowicz H."/>
        </authorList>
    </citation>
    <scope>NUCLEOTIDE SEQUENCE [LARGE SCALE GENOMIC DNA]</scope>
    <source>
        <strain evidence="2 3">GAS499</strain>
    </source>
</reference>
<dbReference type="GO" id="GO:0035556">
    <property type="term" value="P:intracellular signal transduction"/>
    <property type="evidence" value="ECO:0007669"/>
    <property type="project" value="InterPro"/>
</dbReference>
<evidence type="ECO:0000259" key="1">
    <source>
        <dbReference type="PROSITE" id="PS50125"/>
    </source>
</evidence>
<dbReference type="Gene3D" id="1.25.40.10">
    <property type="entry name" value="Tetratricopeptide repeat domain"/>
    <property type="match status" value="1"/>
</dbReference>
<dbReference type="InterPro" id="IPR011990">
    <property type="entry name" value="TPR-like_helical_dom_sf"/>
</dbReference>
<name>A0A1M6MUM7_9BRAD</name>
<evidence type="ECO:0000313" key="3">
    <source>
        <dbReference type="Proteomes" id="UP000189935"/>
    </source>
</evidence>
<protein>
    <submittedName>
        <fullName evidence="2">Predicted ATPase</fullName>
    </submittedName>
</protein>
<dbReference type="AlphaFoldDB" id="A0A1M6MUM7"/>